<evidence type="ECO:0000256" key="2">
    <source>
        <dbReference type="SAM" id="MobiDB-lite"/>
    </source>
</evidence>
<dbReference type="Gene3D" id="3.90.70.10">
    <property type="entry name" value="Cysteine proteinases"/>
    <property type="match status" value="1"/>
</dbReference>
<dbReference type="SMART" id="SM00848">
    <property type="entry name" value="Inhibitor_I29"/>
    <property type="match status" value="1"/>
</dbReference>
<proteinExistence type="inferred from homology"/>
<protein>
    <submittedName>
        <fullName evidence="5">Uncharacterized protein</fullName>
    </submittedName>
</protein>
<evidence type="ECO:0000259" key="3">
    <source>
        <dbReference type="SMART" id="SM00645"/>
    </source>
</evidence>
<dbReference type="InterPro" id="IPR025660">
    <property type="entry name" value="Pept_his_AS"/>
</dbReference>
<sequence>MVSRLALPQGLPSGPSGSPTPSITLILSTLRLGPALTLPQPSDSSRKHLAASLQCHLQSWPPNPSIPHPHPFLPLLQSDPRAAFQRWARFYGKTYSPAEESQRLEAFMANAARVAAHQAQNAGASYTLGLNGHADLTTEEFRLRYFGEQPRDMLALRAAATAADNGKKSKYFRDWPYGHTVPPAAVDWTAEGMITPVKDQHVNGSKCGCCFAFSGVAGIEAANALYTGGDLVTLSEQQIVDCDAYDWGCDGGSFVDVMRYTIDNGGLVPDAEWPYAAKETVCHRRRERKRAAVTIDYIVNLPEANETALEQALAHTPTNVAMCCGDFIDAWHLYTGGIFNESAHCTEPIDHALLAVGYGTEPNGDKFFKIKNSWGAHWGEAGYMKVRRGIADPKGSNGVALMPGYAVKIRDNPRPDAALVGRRAGGMITLADI</sequence>
<dbReference type="GO" id="GO:0006508">
    <property type="term" value="P:proteolysis"/>
    <property type="evidence" value="ECO:0007669"/>
    <property type="project" value="InterPro"/>
</dbReference>
<dbReference type="InterPro" id="IPR039417">
    <property type="entry name" value="Peptidase_C1A_papain-like"/>
</dbReference>
<evidence type="ECO:0000256" key="1">
    <source>
        <dbReference type="ARBA" id="ARBA00008455"/>
    </source>
</evidence>
<feature type="domain" description="Cathepsin propeptide inhibitor" evidence="4">
    <location>
        <begin position="84"/>
        <end position="141"/>
    </location>
</feature>
<evidence type="ECO:0000313" key="5">
    <source>
        <dbReference type="EMBL" id="JAT74286.1"/>
    </source>
</evidence>
<dbReference type="CDD" id="cd02248">
    <property type="entry name" value="Peptidase_C1A"/>
    <property type="match status" value="1"/>
</dbReference>
<comment type="similarity">
    <text evidence="1">Belongs to the peptidase C1 family.</text>
</comment>
<dbReference type="InterPro" id="IPR013128">
    <property type="entry name" value="Peptidase_C1A"/>
</dbReference>
<accession>A0A1D2A4X6</accession>
<dbReference type="SUPFAM" id="SSF54001">
    <property type="entry name" value="Cysteine proteinases"/>
    <property type="match status" value="1"/>
</dbReference>
<gene>
    <name evidence="5" type="ORF">g.30071</name>
</gene>
<name>A0A1D2A4X6_AUXPR</name>
<feature type="region of interest" description="Disordered" evidence="2">
    <location>
        <begin position="1"/>
        <end position="22"/>
    </location>
</feature>
<dbReference type="AlphaFoldDB" id="A0A1D2A4X6"/>
<dbReference type="PROSITE" id="PS00639">
    <property type="entry name" value="THIOL_PROTEASE_HIS"/>
    <property type="match status" value="1"/>
</dbReference>
<feature type="compositionally biased region" description="Low complexity" evidence="2">
    <location>
        <begin position="11"/>
        <end position="22"/>
    </location>
</feature>
<dbReference type="PANTHER" id="PTHR12411">
    <property type="entry name" value="CYSTEINE PROTEASE FAMILY C1-RELATED"/>
    <property type="match status" value="1"/>
</dbReference>
<reference evidence="5" key="1">
    <citation type="submission" date="2015-08" db="EMBL/GenBank/DDBJ databases">
        <authorList>
            <person name="Babu N.S."/>
            <person name="Beckwith C.J."/>
            <person name="Beseler K.G."/>
            <person name="Brison A."/>
            <person name="Carone J.V."/>
            <person name="Caskin T.P."/>
            <person name="Diamond M."/>
            <person name="Durham M.E."/>
            <person name="Foxe J.M."/>
            <person name="Go M."/>
            <person name="Henderson B.A."/>
            <person name="Jones I.B."/>
            <person name="McGettigan J.A."/>
            <person name="Micheletti S.J."/>
            <person name="Nasrallah M.E."/>
            <person name="Ortiz D."/>
            <person name="Piller C.R."/>
            <person name="Privatt S.R."/>
            <person name="Schneider S.L."/>
            <person name="Sharp S."/>
            <person name="Smith T.C."/>
            <person name="Stanton J.D."/>
            <person name="Ullery H.E."/>
            <person name="Wilson R.J."/>
            <person name="Serrano M.G."/>
            <person name="Buck G."/>
            <person name="Lee V."/>
            <person name="Wang Y."/>
            <person name="Carvalho R."/>
            <person name="Voegtly L."/>
            <person name="Shi R."/>
            <person name="Duckworth R."/>
            <person name="Johnson A."/>
            <person name="Loviza R."/>
            <person name="Walstead R."/>
            <person name="Shah Z."/>
            <person name="Kiflezghi M."/>
            <person name="Wade K."/>
            <person name="Ball S.L."/>
            <person name="Bradley K.W."/>
            <person name="Asai D.J."/>
            <person name="Bowman C.A."/>
            <person name="Russell D.A."/>
            <person name="Pope W.H."/>
            <person name="Jacobs-Sera D."/>
            <person name="Hendrix R.W."/>
            <person name="Hatfull G.F."/>
        </authorList>
    </citation>
    <scope>NUCLEOTIDE SEQUENCE</scope>
</reference>
<evidence type="ECO:0000259" key="4">
    <source>
        <dbReference type="SMART" id="SM00848"/>
    </source>
</evidence>
<dbReference type="InterPro" id="IPR013201">
    <property type="entry name" value="Prot_inhib_I29"/>
</dbReference>
<dbReference type="GO" id="GO:0008234">
    <property type="term" value="F:cysteine-type peptidase activity"/>
    <property type="evidence" value="ECO:0007669"/>
    <property type="project" value="InterPro"/>
</dbReference>
<organism evidence="5">
    <name type="scientific">Auxenochlorella protothecoides</name>
    <name type="common">Green microalga</name>
    <name type="synonym">Chlorella protothecoides</name>
    <dbReference type="NCBI Taxonomy" id="3075"/>
    <lineage>
        <taxon>Eukaryota</taxon>
        <taxon>Viridiplantae</taxon>
        <taxon>Chlorophyta</taxon>
        <taxon>core chlorophytes</taxon>
        <taxon>Trebouxiophyceae</taxon>
        <taxon>Chlorellales</taxon>
        <taxon>Chlorellaceae</taxon>
        <taxon>Auxenochlorella</taxon>
    </lineage>
</organism>
<dbReference type="EMBL" id="GDKF01004336">
    <property type="protein sequence ID" value="JAT74286.1"/>
    <property type="molecule type" value="Transcribed_RNA"/>
</dbReference>
<dbReference type="SMART" id="SM00645">
    <property type="entry name" value="Pept_C1"/>
    <property type="match status" value="1"/>
</dbReference>
<dbReference type="InterPro" id="IPR038765">
    <property type="entry name" value="Papain-like_cys_pep_sf"/>
</dbReference>
<feature type="domain" description="Peptidase C1A papain C-terminal" evidence="3">
    <location>
        <begin position="182"/>
        <end position="407"/>
    </location>
</feature>
<dbReference type="Pfam" id="PF00112">
    <property type="entry name" value="Peptidase_C1"/>
    <property type="match status" value="1"/>
</dbReference>
<dbReference type="Pfam" id="PF08246">
    <property type="entry name" value="Inhibitor_I29"/>
    <property type="match status" value="1"/>
</dbReference>
<dbReference type="InterPro" id="IPR000668">
    <property type="entry name" value="Peptidase_C1A_C"/>
</dbReference>